<gene>
    <name evidence="1" type="ORF">D1012_15735</name>
</gene>
<dbReference type="SUPFAM" id="SSF52317">
    <property type="entry name" value="Class I glutamine amidotransferase-like"/>
    <property type="match status" value="1"/>
</dbReference>
<keyword evidence="2" id="KW-1185">Reference proteome</keyword>
<dbReference type="Pfam" id="PF02585">
    <property type="entry name" value="PIG-L"/>
    <property type="match status" value="1"/>
</dbReference>
<dbReference type="InterPro" id="IPR024078">
    <property type="entry name" value="LmbE-like_dom_sf"/>
</dbReference>
<organism evidence="1 2">
    <name type="scientific">Pseudotabrizicola alkalilacus</name>
    <dbReference type="NCBI Taxonomy" id="2305252"/>
    <lineage>
        <taxon>Bacteria</taxon>
        <taxon>Pseudomonadati</taxon>
        <taxon>Pseudomonadota</taxon>
        <taxon>Alphaproteobacteria</taxon>
        <taxon>Rhodobacterales</taxon>
        <taxon>Paracoccaceae</taxon>
        <taxon>Pseudotabrizicola</taxon>
    </lineage>
</organism>
<dbReference type="Proteomes" id="UP000284547">
    <property type="component" value="Unassembled WGS sequence"/>
</dbReference>
<comment type="caution">
    <text evidence="1">The sequence shown here is derived from an EMBL/GenBank/DDBJ whole genome shotgun (WGS) entry which is preliminary data.</text>
</comment>
<dbReference type="InterPro" id="IPR003737">
    <property type="entry name" value="GlcNAc_PI_deacetylase-related"/>
</dbReference>
<proteinExistence type="predicted"/>
<accession>A0A411YZK6</accession>
<dbReference type="OrthoDB" id="9759749at2"/>
<protein>
    <submittedName>
        <fullName evidence="1">PIG-L family deacetylase</fullName>
    </submittedName>
</protein>
<sequence length="778" mass="83087">MTDRDRIARQMADPALVRLHRALSRLTSVVTVMNTGAHPDDEQSGLLAWLRLGLGMRVVVACSTRGEGGQNALGPERRGALGVLRSAEMEAAVRVLDADIHWLGHGPDDPVHDFGFSKDGDATFGHWGEARIVERLVRAYRAERPDVVIPTFLDVPGQHGHHRAMSRAAETALRLAADPSAHPEHADDGLLPWTVAKYYLPAWSGAGGTYDDELPPPPSTLTVQAYGADPATGAAWDHIGEQSRFSHASQGMGHWRAVPQETWTLHLVSGEAEAQITDGMPATLSDLAALPDAPAPLRPAAQAIAEAIAAFPDANAVVAALVRADAALEQAGNTGGSFAQAHGHRISRKRAEVQTACLLAARLMPTAAFATPARLSPGATGRLSWQWALPPAYPVTVTPTLPHGVTATGITPNQCDLTIAPDAPFTRQFHPGWSALGGNGSASLQITAIVDGRTMTARHDLESPLEIGPERVLALDPAAFVIPLADPPNVIAVRGAEGADWDLPDGFAVQDGIVTLPQPLAPGLHVLTPFIGNRPALRRYEARYPHSGPFSYLSPETLRILALDLVLPDARIGYIGGGGDSVGLWLNRMGADVTDLTRLDPAEDLSRFTTVVIGIVAFGTRPDLVAAIPALHRFVTGGGHLVTLYQRPDQGWQPETTPPCRLVVGTPSLRWRVTDPNAPVTMLLPDHPLLAGPNRITAADWEDWNKERGIYFASEWDTVYQPLLAMHDAGEAPLQGALISGRIGAGRHSHCALVLHHQLDHLVPGAFRLLANLVQHAG</sequence>
<dbReference type="EMBL" id="QWEY01000009">
    <property type="protein sequence ID" value="RGP36237.1"/>
    <property type="molecule type" value="Genomic_DNA"/>
</dbReference>
<evidence type="ECO:0000313" key="1">
    <source>
        <dbReference type="EMBL" id="RGP36237.1"/>
    </source>
</evidence>
<name>A0A411YZK6_9RHOB</name>
<dbReference type="AlphaFoldDB" id="A0A411YZK6"/>
<dbReference type="RefSeq" id="WP_118154333.1">
    <property type="nucleotide sequence ID" value="NZ_QWEY01000009.1"/>
</dbReference>
<dbReference type="Gene3D" id="3.40.50.10320">
    <property type="entry name" value="LmbE-like"/>
    <property type="match status" value="1"/>
</dbReference>
<evidence type="ECO:0000313" key="2">
    <source>
        <dbReference type="Proteomes" id="UP000284547"/>
    </source>
</evidence>
<dbReference type="SUPFAM" id="SSF102588">
    <property type="entry name" value="LmbE-like"/>
    <property type="match status" value="1"/>
</dbReference>
<dbReference type="InterPro" id="IPR029062">
    <property type="entry name" value="Class_I_gatase-like"/>
</dbReference>
<reference evidence="1 2" key="1">
    <citation type="submission" date="2018-08" db="EMBL/GenBank/DDBJ databases">
        <title>Flavobacterium tibetense sp. nov., isolated from a wetland YonghuCo on Tibetan Plateau.</title>
        <authorList>
            <person name="Phurbu D."/>
            <person name="Lu H."/>
            <person name="Xing P."/>
        </authorList>
    </citation>
    <scope>NUCLEOTIDE SEQUENCE [LARGE SCALE GENOMIC DNA]</scope>
    <source>
        <strain evidence="1 2">DJC</strain>
    </source>
</reference>